<evidence type="ECO:0000313" key="3">
    <source>
        <dbReference type="Proteomes" id="UP001610335"/>
    </source>
</evidence>
<accession>A0ABR4IAE6</accession>
<name>A0ABR4IAE6_9EURO</name>
<keyword evidence="2" id="KW-0238">DNA-binding</keyword>
<feature type="domain" description="F-box" evidence="1">
    <location>
        <begin position="2"/>
        <end position="48"/>
    </location>
</feature>
<dbReference type="Gene3D" id="1.20.1280.50">
    <property type="match status" value="1"/>
</dbReference>
<comment type="caution">
    <text evidence="2">The sequence shown here is derived from an EMBL/GenBank/DDBJ whole genome shotgun (WGS) entry which is preliminary data.</text>
</comment>
<dbReference type="SMART" id="SM00992">
    <property type="entry name" value="YccV-like"/>
    <property type="match status" value="1"/>
</dbReference>
<dbReference type="Proteomes" id="UP001610335">
    <property type="component" value="Unassembled WGS sequence"/>
</dbReference>
<protein>
    <submittedName>
        <fullName evidence="2">Hemimethylated DNA-binding protein YccV like-domain-containing protein</fullName>
    </submittedName>
</protein>
<dbReference type="PANTHER" id="PTHR31350:SF27">
    <property type="entry name" value="HEMIMETHYLATED DNA-BINDING DOMAIN-CONTAINING PROTEIN"/>
    <property type="match status" value="1"/>
</dbReference>
<dbReference type="InterPro" id="IPR011722">
    <property type="entry name" value="Hemimethylated_DNA-bd_dom"/>
</dbReference>
<reference evidence="2 3" key="1">
    <citation type="submission" date="2024-07" db="EMBL/GenBank/DDBJ databases">
        <title>Section-level genome sequencing and comparative genomics of Aspergillus sections Usti and Cavernicolus.</title>
        <authorList>
            <consortium name="Lawrence Berkeley National Laboratory"/>
            <person name="Nybo J.L."/>
            <person name="Vesth T.C."/>
            <person name="Theobald S."/>
            <person name="Frisvad J.C."/>
            <person name="Larsen T.O."/>
            <person name="Kjaerboelling I."/>
            <person name="Rothschild-Mancinelli K."/>
            <person name="Lyhne E.K."/>
            <person name="Kogle M.E."/>
            <person name="Barry K."/>
            <person name="Clum A."/>
            <person name="Na H."/>
            <person name="Ledsgaard L."/>
            <person name="Lin J."/>
            <person name="Lipzen A."/>
            <person name="Kuo A."/>
            <person name="Riley R."/>
            <person name="Mondo S."/>
            <person name="LaButti K."/>
            <person name="Haridas S."/>
            <person name="Pangalinan J."/>
            <person name="Salamov A.A."/>
            <person name="Simmons B.A."/>
            <person name="Magnuson J.K."/>
            <person name="Chen J."/>
            <person name="Drula E."/>
            <person name="Henrissat B."/>
            <person name="Wiebenga A."/>
            <person name="Lubbers R.J."/>
            <person name="Gomes A.C."/>
            <person name="Makela M.R."/>
            <person name="Stajich J."/>
            <person name="Grigoriev I.V."/>
            <person name="Mortensen U.H."/>
            <person name="De vries R.P."/>
            <person name="Baker S.E."/>
            <person name="Andersen M.R."/>
        </authorList>
    </citation>
    <scope>NUCLEOTIDE SEQUENCE [LARGE SCALE GENOMIC DNA]</scope>
    <source>
        <strain evidence="2 3">CBS 600.67</strain>
    </source>
</reference>
<dbReference type="EMBL" id="JBFXLS010000041">
    <property type="protein sequence ID" value="KAL2824725.1"/>
    <property type="molecule type" value="Genomic_DNA"/>
</dbReference>
<dbReference type="SUPFAM" id="SSF81383">
    <property type="entry name" value="F-box domain"/>
    <property type="match status" value="1"/>
</dbReference>
<gene>
    <name evidence="2" type="ORF">BDW59DRAFT_81495</name>
</gene>
<keyword evidence="3" id="KW-1185">Reference proteome</keyword>
<dbReference type="InterPro" id="IPR001810">
    <property type="entry name" value="F-box_dom"/>
</dbReference>
<dbReference type="NCBIfam" id="TIGR02097">
    <property type="entry name" value="yccV"/>
    <property type="match status" value="1"/>
</dbReference>
<dbReference type="Pfam" id="PF08755">
    <property type="entry name" value="YccV-like"/>
    <property type="match status" value="1"/>
</dbReference>
<dbReference type="Gene3D" id="2.30.30.390">
    <property type="entry name" value="Hemimethylated DNA-binding domain"/>
    <property type="match status" value="1"/>
</dbReference>
<dbReference type="Pfam" id="PF13369">
    <property type="entry name" value="Transglut_core2"/>
    <property type="match status" value="1"/>
</dbReference>
<dbReference type="Pfam" id="PF12937">
    <property type="entry name" value="F-box-like"/>
    <property type="match status" value="1"/>
</dbReference>
<dbReference type="InterPro" id="IPR036623">
    <property type="entry name" value="Hemimethylated_DNA-bd_sf"/>
</dbReference>
<sequence>MVLSLNDLPEEILHNILLFCHPCGSAALERTAQRFRGVTNEPLLWRHYCQSHFRFWAREHDMQAKLSSAVSTVDWKELYVSRHLVDSATGRLLDSILTSQTGRIEKFRSVVNFGYDAKDTLLRNISIDSDANDYLARRYYAEALLTCLHRSIAIPEWVGLRNDDAVPLVNALGAFDLFIPKSGFGNFDEINGRMDEVLARLLLEYPDIHNLSPRERASAIARYLRAHNLTGIEPGREYHSLEHNFIGIALDDPEHNSLPLTSAVIYCDVAQRIGLTARPCGFPFHVHVIVIPPTGYDVDGNMLGIETRGEPIYMDPFRSDKEIPVSDMRTQLDFLGASPVEQSAVLGESKTSDIVLRCSKNILNSVQRIIQAPGAQSIPVDVGCARYAALWSSLLLSSPLRPTELRHHLLWFMELLATDFPSDIYLVEQFIAPIFRNTLEFEHIMESLHVIRAVDEIPKQLKRRSTEHKDVSYHVGQVFRHRRYNYTSVIAGWDAECGAGEQWMMRMGIDRLQSGRHQSFYHVIVEDRSVRYVAEENVQIITPDISELPPTLVAVAGRHFKRWDAVTREFVSNITDEYPND</sequence>
<dbReference type="PANTHER" id="PTHR31350">
    <property type="entry name" value="SI:DKEY-261L7.2"/>
    <property type="match status" value="1"/>
</dbReference>
<evidence type="ECO:0000259" key="1">
    <source>
        <dbReference type="PROSITE" id="PS50181"/>
    </source>
</evidence>
<evidence type="ECO:0000313" key="2">
    <source>
        <dbReference type="EMBL" id="KAL2824725.1"/>
    </source>
</evidence>
<dbReference type="InterPro" id="IPR036047">
    <property type="entry name" value="F-box-like_dom_sf"/>
</dbReference>
<dbReference type="PROSITE" id="PS50181">
    <property type="entry name" value="FBOX"/>
    <property type="match status" value="1"/>
</dbReference>
<dbReference type="InterPro" id="IPR032698">
    <property type="entry name" value="SirB1_N"/>
</dbReference>
<dbReference type="GO" id="GO:0003677">
    <property type="term" value="F:DNA binding"/>
    <property type="evidence" value="ECO:0007669"/>
    <property type="project" value="UniProtKB-KW"/>
</dbReference>
<proteinExistence type="predicted"/>
<dbReference type="SUPFAM" id="SSF141255">
    <property type="entry name" value="YccV-like"/>
    <property type="match status" value="1"/>
</dbReference>
<organism evidence="2 3">
    <name type="scientific">Aspergillus cavernicola</name>
    <dbReference type="NCBI Taxonomy" id="176166"/>
    <lineage>
        <taxon>Eukaryota</taxon>
        <taxon>Fungi</taxon>
        <taxon>Dikarya</taxon>
        <taxon>Ascomycota</taxon>
        <taxon>Pezizomycotina</taxon>
        <taxon>Eurotiomycetes</taxon>
        <taxon>Eurotiomycetidae</taxon>
        <taxon>Eurotiales</taxon>
        <taxon>Aspergillaceae</taxon>
        <taxon>Aspergillus</taxon>
        <taxon>Aspergillus subgen. Nidulantes</taxon>
    </lineage>
</organism>